<feature type="compositionally biased region" description="Polar residues" evidence="4">
    <location>
        <begin position="118"/>
        <end position="131"/>
    </location>
</feature>
<dbReference type="Gene3D" id="1.10.287.110">
    <property type="entry name" value="DnaJ domain"/>
    <property type="match status" value="1"/>
</dbReference>
<accession>A0A6G4A5Y1</accession>
<comment type="caution">
    <text evidence="6">The sequence shown here is derived from an EMBL/GenBank/DDBJ whole genome shotgun (WGS) entry which is preliminary data.</text>
</comment>
<dbReference type="SUPFAM" id="SSF46565">
    <property type="entry name" value="Chaperone J-domain"/>
    <property type="match status" value="1"/>
</dbReference>
<dbReference type="SMART" id="SM00271">
    <property type="entry name" value="DnaJ"/>
    <property type="match status" value="1"/>
</dbReference>
<sequence>MRTYYEMLEIDPVATPDEIKKAYKRMAKKHHPDANAGSKQSEMMFKLVNEAYHTLSDAAARAAYDARMAARREQQAHPNSASGSKARGEQAEKASSQFNRTEMEKTFDRFFGFHPKSQDSGMKSNQQANKMDTTKVFESYFGIQRK</sequence>
<dbReference type="InterPro" id="IPR051938">
    <property type="entry name" value="Apopto_cytoskel_mod"/>
</dbReference>
<feature type="region of interest" description="Disordered" evidence="4">
    <location>
        <begin position="65"/>
        <end position="100"/>
    </location>
</feature>
<gene>
    <name evidence="6" type="ORF">GK047_28195</name>
</gene>
<dbReference type="GO" id="GO:0006260">
    <property type="term" value="P:DNA replication"/>
    <property type="evidence" value="ECO:0007669"/>
    <property type="project" value="UniProtKB-KW"/>
</dbReference>
<keyword evidence="1" id="KW-0235">DNA replication</keyword>
<dbReference type="RefSeq" id="WP_163953974.1">
    <property type="nucleotide sequence ID" value="NZ_JAAIKC010000024.1"/>
</dbReference>
<reference evidence="6" key="1">
    <citation type="submission" date="2020-02" db="EMBL/GenBank/DDBJ databases">
        <authorList>
            <person name="Shen X.-R."/>
            <person name="Zhang Y.-X."/>
        </authorList>
    </citation>
    <scope>NUCLEOTIDE SEQUENCE</scope>
    <source>
        <strain evidence="6">SYP-B3998</strain>
    </source>
</reference>
<name>A0A6G4A5Y1_9BACL</name>
<feature type="domain" description="J" evidence="5">
    <location>
        <begin position="3"/>
        <end position="68"/>
    </location>
</feature>
<dbReference type="InterPro" id="IPR001623">
    <property type="entry name" value="DnaJ_domain"/>
</dbReference>
<evidence type="ECO:0000256" key="2">
    <source>
        <dbReference type="ARBA" id="ARBA00023016"/>
    </source>
</evidence>
<dbReference type="AlphaFoldDB" id="A0A6G4A5Y1"/>
<feature type="region of interest" description="Disordered" evidence="4">
    <location>
        <begin position="112"/>
        <end position="131"/>
    </location>
</feature>
<dbReference type="PROSITE" id="PS50076">
    <property type="entry name" value="DNAJ_2"/>
    <property type="match status" value="1"/>
</dbReference>
<dbReference type="InterPro" id="IPR036869">
    <property type="entry name" value="J_dom_sf"/>
</dbReference>
<proteinExistence type="predicted"/>
<dbReference type="Pfam" id="PF00226">
    <property type="entry name" value="DnaJ"/>
    <property type="match status" value="1"/>
</dbReference>
<evidence type="ECO:0000256" key="1">
    <source>
        <dbReference type="ARBA" id="ARBA00022705"/>
    </source>
</evidence>
<dbReference type="CDD" id="cd06257">
    <property type="entry name" value="DnaJ"/>
    <property type="match status" value="1"/>
</dbReference>
<evidence type="ECO:0000313" key="6">
    <source>
        <dbReference type="EMBL" id="NEW09805.1"/>
    </source>
</evidence>
<keyword evidence="2" id="KW-0346">Stress response</keyword>
<organism evidence="6">
    <name type="scientific">Paenibacillus sp. SYP-B3998</name>
    <dbReference type="NCBI Taxonomy" id="2678564"/>
    <lineage>
        <taxon>Bacteria</taxon>
        <taxon>Bacillati</taxon>
        <taxon>Bacillota</taxon>
        <taxon>Bacilli</taxon>
        <taxon>Bacillales</taxon>
        <taxon>Paenibacillaceae</taxon>
        <taxon>Paenibacillus</taxon>
    </lineage>
</organism>
<dbReference type="PANTHER" id="PTHR44145">
    <property type="entry name" value="DNAJ HOMOLOG SUBFAMILY A MEMBER 3, MITOCHONDRIAL"/>
    <property type="match status" value="1"/>
</dbReference>
<evidence type="ECO:0000256" key="4">
    <source>
        <dbReference type="SAM" id="MobiDB-lite"/>
    </source>
</evidence>
<dbReference type="PANTHER" id="PTHR44145:SF3">
    <property type="entry name" value="DNAJ HOMOLOG SUBFAMILY A MEMBER 3, MITOCHONDRIAL"/>
    <property type="match status" value="1"/>
</dbReference>
<protein>
    <submittedName>
        <fullName evidence="6">DnaJ domain-containing protein</fullName>
    </submittedName>
</protein>
<keyword evidence="3" id="KW-0143">Chaperone</keyword>
<dbReference type="EMBL" id="JAAIKC010000024">
    <property type="protein sequence ID" value="NEW09805.1"/>
    <property type="molecule type" value="Genomic_DNA"/>
</dbReference>
<evidence type="ECO:0000256" key="3">
    <source>
        <dbReference type="ARBA" id="ARBA00023186"/>
    </source>
</evidence>
<dbReference type="PRINTS" id="PR00625">
    <property type="entry name" value="JDOMAIN"/>
</dbReference>
<evidence type="ECO:0000259" key="5">
    <source>
        <dbReference type="PROSITE" id="PS50076"/>
    </source>
</evidence>